<evidence type="ECO:0000256" key="1">
    <source>
        <dbReference type="SAM" id="MobiDB-lite"/>
    </source>
</evidence>
<keyword evidence="4" id="KW-1185">Reference proteome</keyword>
<feature type="compositionally biased region" description="Basic and acidic residues" evidence="1">
    <location>
        <begin position="200"/>
        <end position="213"/>
    </location>
</feature>
<name>A0A8K0UWP5_9AGAR</name>
<proteinExistence type="predicted"/>
<dbReference type="PANTHER" id="PTHR23153:SF38">
    <property type="entry name" value="UBX DOMAIN-CONTAINING PROTEIN 6"/>
    <property type="match status" value="1"/>
</dbReference>
<feature type="region of interest" description="Disordered" evidence="1">
    <location>
        <begin position="200"/>
        <end position="272"/>
    </location>
</feature>
<dbReference type="InterPro" id="IPR036339">
    <property type="entry name" value="PUB-like_dom_sf"/>
</dbReference>
<evidence type="ECO:0000313" key="3">
    <source>
        <dbReference type="EMBL" id="KAH8105838.1"/>
    </source>
</evidence>
<dbReference type="Proteomes" id="UP000813824">
    <property type="component" value="Unassembled WGS sequence"/>
</dbReference>
<reference evidence="3" key="1">
    <citation type="journal article" date="2021" name="New Phytol.">
        <title>Evolutionary innovations through gain and loss of genes in the ectomycorrhizal Boletales.</title>
        <authorList>
            <person name="Wu G."/>
            <person name="Miyauchi S."/>
            <person name="Morin E."/>
            <person name="Kuo A."/>
            <person name="Drula E."/>
            <person name="Varga T."/>
            <person name="Kohler A."/>
            <person name="Feng B."/>
            <person name="Cao Y."/>
            <person name="Lipzen A."/>
            <person name="Daum C."/>
            <person name="Hundley H."/>
            <person name="Pangilinan J."/>
            <person name="Johnson J."/>
            <person name="Barry K."/>
            <person name="LaButti K."/>
            <person name="Ng V."/>
            <person name="Ahrendt S."/>
            <person name="Min B."/>
            <person name="Choi I.G."/>
            <person name="Park H."/>
            <person name="Plett J.M."/>
            <person name="Magnuson J."/>
            <person name="Spatafora J.W."/>
            <person name="Nagy L.G."/>
            <person name="Henrissat B."/>
            <person name="Grigoriev I.V."/>
            <person name="Yang Z.L."/>
            <person name="Xu J."/>
            <person name="Martin F.M."/>
        </authorList>
    </citation>
    <scope>NUCLEOTIDE SEQUENCE</scope>
    <source>
        <strain evidence="3">KKN 215</strain>
    </source>
</reference>
<dbReference type="PANTHER" id="PTHR23153">
    <property type="entry name" value="UBX-RELATED"/>
    <property type="match status" value="1"/>
</dbReference>
<dbReference type="Gene3D" id="1.20.58.2190">
    <property type="match status" value="1"/>
</dbReference>
<dbReference type="AlphaFoldDB" id="A0A8K0UWP5"/>
<feature type="region of interest" description="Disordered" evidence="1">
    <location>
        <begin position="1"/>
        <end position="28"/>
    </location>
</feature>
<organism evidence="3 4">
    <name type="scientific">Cristinia sonorae</name>
    <dbReference type="NCBI Taxonomy" id="1940300"/>
    <lineage>
        <taxon>Eukaryota</taxon>
        <taxon>Fungi</taxon>
        <taxon>Dikarya</taxon>
        <taxon>Basidiomycota</taxon>
        <taxon>Agaricomycotina</taxon>
        <taxon>Agaricomycetes</taxon>
        <taxon>Agaricomycetidae</taxon>
        <taxon>Agaricales</taxon>
        <taxon>Pleurotineae</taxon>
        <taxon>Stephanosporaceae</taxon>
        <taxon>Cristinia</taxon>
    </lineage>
</organism>
<feature type="domain" description="PUB" evidence="2">
    <location>
        <begin position="81"/>
        <end position="155"/>
    </location>
</feature>
<protein>
    <recommendedName>
        <fullName evidence="2">PUB domain-containing protein</fullName>
    </recommendedName>
</protein>
<dbReference type="Pfam" id="PF09409">
    <property type="entry name" value="PUB"/>
    <property type="match status" value="1"/>
</dbReference>
<comment type="caution">
    <text evidence="3">The sequence shown here is derived from an EMBL/GenBank/DDBJ whole genome shotgun (WGS) entry which is preliminary data.</text>
</comment>
<feature type="compositionally biased region" description="Acidic residues" evidence="1">
    <location>
        <begin position="260"/>
        <end position="272"/>
    </location>
</feature>
<gene>
    <name evidence="3" type="ORF">BXZ70DRAFT_917118</name>
</gene>
<dbReference type="GO" id="GO:0005737">
    <property type="term" value="C:cytoplasm"/>
    <property type="evidence" value="ECO:0007669"/>
    <property type="project" value="TreeGrafter"/>
</dbReference>
<evidence type="ECO:0000259" key="2">
    <source>
        <dbReference type="Pfam" id="PF09409"/>
    </source>
</evidence>
<dbReference type="EMBL" id="JAEVFJ010000003">
    <property type="protein sequence ID" value="KAH8105838.1"/>
    <property type="molecule type" value="Genomic_DNA"/>
</dbReference>
<dbReference type="InterPro" id="IPR018997">
    <property type="entry name" value="PUB_domain"/>
</dbReference>
<accession>A0A8K0UWP5</accession>
<dbReference type="OrthoDB" id="49605at2759"/>
<dbReference type="SUPFAM" id="SSF143503">
    <property type="entry name" value="PUG domain-like"/>
    <property type="match status" value="1"/>
</dbReference>
<dbReference type="CDD" id="cd09212">
    <property type="entry name" value="PUB"/>
    <property type="match status" value="1"/>
</dbReference>
<evidence type="ECO:0000313" key="4">
    <source>
        <dbReference type="Proteomes" id="UP000813824"/>
    </source>
</evidence>
<sequence length="272" mass="30709">MDVDPNPNLTASTTGPAAPPTPSSSSLADAIERRLRQQQQQQAAAQSIVPVPVFDSNYEKRLEFRRLIDPGIMRHNAKHIAMESLRILERLSDNILEHPDETKYYKFKPTNEKIKTFLVEPKGTLEYAVALGFHPEVENFQPFYIFRPRHMGDLQIGNAVIKEVLHIEEAKIQLQERARQEEKAARDAVKDKVKQAFIDDRKSTANRLQREAAARAARGSRPEPPKPTVRRQARMPGSGQTLTGQVVPETPPPYSRRGEDGEDGDEESEGEE</sequence>